<name>A0A8S5T1L2_9CAUD</name>
<accession>A0A8S5T1L2</accession>
<evidence type="ECO:0000313" key="1">
    <source>
        <dbReference type="EMBL" id="DAF57000.1"/>
    </source>
</evidence>
<protein>
    <submittedName>
        <fullName evidence="1">Uncharacterized protein</fullName>
    </submittedName>
</protein>
<sequence>MQSAFLNGSSRSLRARLEIVCLQRATETSLLYRCVELALEIAMPSVAILVYNISRG</sequence>
<reference evidence="1" key="1">
    <citation type="journal article" date="2021" name="Proc. Natl. Acad. Sci. U.S.A.">
        <title>A Catalog of Tens of Thousands of Viruses from Human Metagenomes Reveals Hidden Associations with Chronic Diseases.</title>
        <authorList>
            <person name="Tisza M.J."/>
            <person name="Buck C.B."/>
        </authorList>
    </citation>
    <scope>NUCLEOTIDE SEQUENCE</scope>
    <source>
        <strain evidence="1">Ctp4Q36</strain>
    </source>
</reference>
<dbReference type="EMBL" id="BK032725">
    <property type="protein sequence ID" value="DAF57000.1"/>
    <property type="molecule type" value="Genomic_DNA"/>
</dbReference>
<proteinExistence type="predicted"/>
<organism evidence="1">
    <name type="scientific">Myoviridae sp. ctp4Q36</name>
    <dbReference type="NCBI Taxonomy" id="2827708"/>
    <lineage>
        <taxon>Viruses</taxon>
        <taxon>Duplodnaviria</taxon>
        <taxon>Heunggongvirae</taxon>
        <taxon>Uroviricota</taxon>
        <taxon>Caudoviricetes</taxon>
    </lineage>
</organism>